<dbReference type="PRINTS" id="PR00032">
    <property type="entry name" value="HTHARAC"/>
</dbReference>
<evidence type="ECO:0000259" key="4">
    <source>
        <dbReference type="PROSITE" id="PS01124"/>
    </source>
</evidence>
<protein>
    <recommendedName>
        <fullName evidence="4">HTH araC/xylS-type domain-containing protein</fullName>
    </recommendedName>
</protein>
<organism evidence="5 6">
    <name type="scientific">Paenibacillus oryzae</name>
    <dbReference type="NCBI Taxonomy" id="1844972"/>
    <lineage>
        <taxon>Bacteria</taxon>
        <taxon>Bacillati</taxon>
        <taxon>Bacillota</taxon>
        <taxon>Bacilli</taxon>
        <taxon>Bacillales</taxon>
        <taxon>Paenibacillaceae</taxon>
        <taxon>Paenibacillus</taxon>
    </lineage>
</organism>
<sequence length="304" mass="33830">MNDTNASANFLSDGTATGAMIISNIATDLTICRSNLTFQKNGVIHEPRDPRLFVQISFCLEGGLSWSYSDSSGEQSISRCESGIQYGFLEDCFSSFYAGQHCEGLSIGLGRERFGEMISCFRSRHASAADFGKSTVISPKVQLLIKQLYGQLNESSICESLRPIYTEGKILELLAVYFDERIGMGSRSGGNPPLSREDCERLLLAKGIIDQKYAEQLTISGLARTVCLNEYKLKTGFKQSFGHTVYGYIVYKRMEAAVLLLDSGKRKVKDVAWLVGYCNVSHFIKAFKKQYGRTPGEINRTMRD</sequence>
<dbReference type="OrthoDB" id="9782503at2"/>
<dbReference type="InterPro" id="IPR018060">
    <property type="entry name" value="HTH_AraC"/>
</dbReference>
<name>A0A1A5YLY6_9BACL</name>
<evidence type="ECO:0000256" key="3">
    <source>
        <dbReference type="ARBA" id="ARBA00023163"/>
    </source>
</evidence>
<evidence type="ECO:0000256" key="2">
    <source>
        <dbReference type="ARBA" id="ARBA00023125"/>
    </source>
</evidence>
<dbReference type="SUPFAM" id="SSF46689">
    <property type="entry name" value="Homeodomain-like"/>
    <property type="match status" value="2"/>
</dbReference>
<reference evidence="5 6" key="1">
    <citation type="submission" date="2016-05" db="EMBL/GenBank/DDBJ databases">
        <title>Paenibacillus oryzae. sp. nov., isolated from the rice root.</title>
        <authorList>
            <person name="Zhang J."/>
            <person name="Zhang X."/>
        </authorList>
    </citation>
    <scope>NUCLEOTIDE SEQUENCE [LARGE SCALE GENOMIC DNA]</scope>
    <source>
        <strain evidence="5 6">1DrF-4</strain>
    </source>
</reference>
<dbReference type="Gene3D" id="1.10.10.60">
    <property type="entry name" value="Homeodomain-like"/>
    <property type="match status" value="1"/>
</dbReference>
<dbReference type="RefSeq" id="WP_068682092.1">
    <property type="nucleotide sequence ID" value="NZ_LYPA01000047.1"/>
</dbReference>
<dbReference type="PROSITE" id="PS00041">
    <property type="entry name" value="HTH_ARAC_FAMILY_1"/>
    <property type="match status" value="1"/>
</dbReference>
<dbReference type="Proteomes" id="UP000092024">
    <property type="component" value="Unassembled WGS sequence"/>
</dbReference>
<dbReference type="PROSITE" id="PS01124">
    <property type="entry name" value="HTH_ARAC_FAMILY_2"/>
    <property type="match status" value="1"/>
</dbReference>
<keyword evidence="2" id="KW-0238">DNA-binding</keyword>
<dbReference type="InterPro" id="IPR020449">
    <property type="entry name" value="Tscrpt_reg_AraC-type_HTH"/>
</dbReference>
<dbReference type="AlphaFoldDB" id="A0A1A5YLY6"/>
<dbReference type="InterPro" id="IPR053142">
    <property type="entry name" value="PchR_regulatory_protein"/>
</dbReference>
<gene>
    <name evidence="5" type="ORF">A7K91_24605</name>
</gene>
<dbReference type="EMBL" id="LYPA01000047">
    <property type="protein sequence ID" value="OBR66400.1"/>
    <property type="molecule type" value="Genomic_DNA"/>
</dbReference>
<feature type="domain" description="HTH araC/xylS-type" evidence="4">
    <location>
        <begin position="203"/>
        <end position="301"/>
    </location>
</feature>
<keyword evidence="3" id="KW-0804">Transcription</keyword>
<accession>A0A1A5YLY6</accession>
<dbReference type="SMART" id="SM00342">
    <property type="entry name" value="HTH_ARAC"/>
    <property type="match status" value="1"/>
</dbReference>
<evidence type="ECO:0000256" key="1">
    <source>
        <dbReference type="ARBA" id="ARBA00023015"/>
    </source>
</evidence>
<dbReference type="PANTHER" id="PTHR47893">
    <property type="entry name" value="REGULATORY PROTEIN PCHR"/>
    <property type="match status" value="1"/>
</dbReference>
<keyword evidence="6" id="KW-1185">Reference proteome</keyword>
<dbReference type="GO" id="GO:0043565">
    <property type="term" value="F:sequence-specific DNA binding"/>
    <property type="evidence" value="ECO:0007669"/>
    <property type="project" value="InterPro"/>
</dbReference>
<dbReference type="STRING" id="1844972.A7K91_24605"/>
<comment type="caution">
    <text evidence="5">The sequence shown here is derived from an EMBL/GenBank/DDBJ whole genome shotgun (WGS) entry which is preliminary data.</text>
</comment>
<proteinExistence type="predicted"/>
<keyword evidence="1" id="KW-0805">Transcription regulation</keyword>
<evidence type="ECO:0000313" key="6">
    <source>
        <dbReference type="Proteomes" id="UP000092024"/>
    </source>
</evidence>
<dbReference type="Pfam" id="PF12833">
    <property type="entry name" value="HTH_18"/>
    <property type="match status" value="1"/>
</dbReference>
<dbReference type="InterPro" id="IPR009057">
    <property type="entry name" value="Homeodomain-like_sf"/>
</dbReference>
<dbReference type="PANTHER" id="PTHR47893:SF1">
    <property type="entry name" value="REGULATORY PROTEIN PCHR"/>
    <property type="match status" value="1"/>
</dbReference>
<evidence type="ECO:0000313" key="5">
    <source>
        <dbReference type="EMBL" id="OBR66400.1"/>
    </source>
</evidence>
<dbReference type="GO" id="GO:0003700">
    <property type="term" value="F:DNA-binding transcription factor activity"/>
    <property type="evidence" value="ECO:0007669"/>
    <property type="project" value="InterPro"/>
</dbReference>
<dbReference type="InterPro" id="IPR018062">
    <property type="entry name" value="HTH_AraC-typ_CS"/>
</dbReference>